<gene>
    <name evidence="2" type="ORF">CSSPJE1EN1_LOCUS16870</name>
</gene>
<sequence>MVQMKINSESEDLQISRLNEFFLVADRIRKARRDARQGLGKFKCNKSNPSDGGGTRASSLTSNEISSIANGSSDPPAQGSCEAPSVPSTFLSGSSLNKGGKNASQALADPATLSDPARCWLLGKDAQANSPWSDGGSREGCLQRSSLPTSHRDILTRITMSAAKASGSFSLTQVYPKNTSPLPHIPELFSAIVGQGSGSENLGAAATRQVAREDLSTARAKEPNERSAVRRKLTTPTTAPPNPTLITHPSSGSGTTSPTRGGHPRSIAGGLQFGIRGGVPNGDGARNARKRNQKNAQNSNRTYSTRESDLQSSIRMFEATPPGVIHLRHTPYARLLPDPLRERRRRHIN</sequence>
<feature type="compositionally biased region" description="Polar residues" evidence="1">
    <location>
        <begin position="86"/>
        <end position="105"/>
    </location>
</feature>
<evidence type="ECO:0000313" key="3">
    <source>
        <dbReference type="Proteomes" id="UP001497444"/>
    </source>
</evidence>
<evidence type="ECO:0000256" key="1">
    <source>
        <dbReference type="SAM" id="MobiDB-lite"/>
    </source>
</evidence>
<feature type="compositionally biased region" description="Gly residues" evidence="1">
    <location>
        <begin position="271"/>
        <end position="281"/>
    </location>
</feature>
<proteinExistence type="predicted"/>
<reference evidence="2" key="1">
    <citation type="submission" date="2024-02" db="EMBL/GenBank/DDBJ databases">
        <authorList>
            <consortium name="ELIXIR-Norway"/>
            <consortium name="Elixir Norway"/>
        </authorList>
    </citation>
    <scope>NUCLEOTIDE SEQUENCE</scope>
</reference>
<name>A0ABP0X1C2_9BRYO</name>
<dbReference type="Proteomes" id="UP001497444">
    <property type="component" value="Chromosome 4"/>
</dbReference>
<feature type="compositionally biased region" description="Basic and acidic residues" evidence="1">
    <location>
        <begin position="212"/>
        <end position="228"/>
    </location>
</feature>
<evidence type="ECO:0000313" key="2">
    <source>
        <dbReference type="EMBL" id="CAK9271392.1"/>
    </source>
</evidence>
<organism evidence="2 3">
    <name type="scientific">Sphagnum jensenii</name>
    <dbReference type="NCBI Taxonomy" id="128206"/>
    <lineage>
        <taxon>Eukaryota</taxon>
        <taxon>Viridiplantae</taxon>
        <taxon>Streptophyta</taxon>
        <taxon>Embryophyta</taxon>
        <taxon>Bryophyta</taxon>
        <taxon>Sphagnophytina</taxon>
        <taxon>Sphagnopsida</taxon>
        <taxon>Sphagnales</taxon>
        <taxon>Sphagnaceae</taxon>
        <taxon>Sphagnum</taxon>
    </lineage>
</organism>
<feature type="region of interest" description="Disordered" evidence="1">
    <location>
        <begin position="212"/>
        <end position="310"/>
    </location>
</feature>
<feature type="region of interest" description="Disordered" evidence="1">
    <location>
        <begin position="40"/>
        <end position="108"/>
    </location>
</feature>
<dbReference type="EMBL" id="OZ020099">
    <property type="protein sequence ID" value="CAK9271392.1"/>
    <property type="molecule type" value="Genomic_DNA"/>
</dbReference>
<protein>
    <submittedName>
        <fullName evidence="2">Uncharacterized protein</fullName>
    </submittedName>
</protein>
<feature type="compositionally biased region" description="Low complexity" evidence="1">
    <location>
        <begin position="244"/>
        <end position="265"/>
    </location>
</feature>
<accession>A0ABP0X1C2</accession>
<feature type="compositionally biased region" description="Polar residues" evidence="1">
    <location>
        <begin position="294"/>
        <end position="303"/>
    </location>
</feature>
<feature type="compositionally biased region" description="Polar residues" evidence="1">
    <location>
        <begin position="45"/>
        <end position="75"/>
    </location>
</feature>
<keyword evidence="3" id="KW-1185">Reference proteome</keyword>